<gene>
    <name evidence="1" type="ORF">Ab1vBOLIVR5_gp16</name>
</gene>
<evidence type="ECO:0000313" key="2">
    <source>
        <dbReference type="Proteomes" id="UP000671873"/>
    </source>
</evidence>
<organism evidence="1 2">
    <name type="scientific">Agrobacterium phage OLIVR5</name>
    <dbReference type="NCBI Taxonomy" id="2723773"/>
    <lineage>
        <taxon>Viruses</taxon>
        <taxon>Duplodnaviria</taxon>
        <taxon>Heunggongvirae</taxon>
        <taxon>Uroviricota</taxon>
        <taxon>Caudoviricetes</taxon>
        <taxon>Pootjesviridae</taxon>
        <taxon>Heverleevirus</taxon>
        <taxon>Heverleevirus OLIVR5</taxon>
    </lineage>
</organism>
<reference evidence="1 2" key="1">
    <citation type="submission" date="2020-03" db="EMBL/GenBank/DDBJ databases">
        <authorList>
            <person name="Holtappels D."/>
            <person name="Bomans J.P.J."/>
            <person name="Lavigne R."/>
            <person name="Wagemans J."/>
        </authorList>
    </citation>
    <scope>NUCLEOTIDE SEQUENCE [LARGE SCALE GENOMIC DNA]</scope>
    <source>
        <strain evidence="1 2">OLIVR5</strain>
    </source>
</reference>
<accession>A0A858MSB0</accession>
<sequence>MTFIRNFLNRLRERRVNDFLLSQYSHELQHNLYQTQPGEILFVLGSTLEKKLRECVKVVVFVEHHGHLIPDRVIEQYPIFELHEALHIKVKSSTPPSTFIHYVGKKMSRFIHKDDISYFIFASDAYEAICSGKNFCFYSFDPATDSVIMSSSSSVSIEHDFRVDEYEVLEF</sequence>
<proteinExistence type="predicted"/>
<dbReference type="EMBL" id="MT234342">
    <property type="protein sequence ID" value="QIW87664.1"/>
    <property type="molecule type" value="Genomic_DNA"/>
</dbReference>
<protein>
    <submittedName>
        <fullName evidence="1">Uncharacterized protein</fullName>
    </submittedName>
</protein>
<keyword evidence="2" id="KW-1185">Reference proteome</keyword>
<evidence type="ECO:0000313" key="1">
    <source>
        <dbReference type="EMBL" id="QIW87664.1"/>
    </source>
</evidence>
<name>A0A858MSB0_9CAUD</name>
<dbReference type="Proteomes" id="UP000671873">
    <property type="component" value="Segment"/>
</dbReference>